<name>A0A2G5PC49_9MYCO</name>
<sequence>MDEEFGRYRLRGTLGTGGMGEVYRAYDTALDRDVALKVLHAGAATDPVFVARFEREARIAAGVDEPHIVPIYDSGEFNGRLFIAMRLINGTDVGTMLKGGPLPPEQAASLIEQAAAALDSAHEAGLEHRDIKPGNLLVTPKNFLYLIDFGIARAPGESQLTNTNATIGTAAYIAPERLTRGVADHRADIYSLACVLFECLTGSKPYEGESLERQLYAHVHEPPPKPSELNPAVPLAFDAVIARGMAVDPDQRFQTASSLAAAARDALREANGHAVTSTGHLAAPEYTGPMSPPGGPMYRQPPSGPPPGAAPSPGMAPPSGPTPTRQLEVPGPGYPDTRALPTPPPAAARPQRPAPAPQPQPQPQAQPVAAQPQAPAASGPTEAPSDPTRSRRWVIAAAVVAVVAALTVAIVLGMRGGGGDDVQTGAVVQPVQATVFADGADADHPERADRAIDGDPDTGWTTDVYTDAVPFPTFKTGVGLILQLPSPTKVGTVSVRVPSTGTAVEIRSADSAKPSSLADTTKLAGPVTLQPGDNTITVDADEPTSYLLVWISTLGATDGRSRTELSEIVVHAAK</sequence>
<organism evidence="17 18">
    <name type="scientific">Mycolicibacterium brumae</name>
    <dbReference type="NCBI Taxonomy" id="85968"/>
    <lineage>
        <taxon>Bacteria</taxon>
        <taxon>Bacillati</taxon>
        <taxon>Actinomycetota</taxon>
        <taxon>Actinomycetes</taxon>
        <taxon>Mycobacteriales</taxon>
        <taxon>Mycobacteriaceae</taxon>
        <taxon>Mycolicibacterium</taxon>
    </lineage>
</organism>
<dbReference type="PROSITE" id="PS00107">
    <property type="entry name" value="PROTEIN_KINASE_ATP"/>
    <property type="match status" value="1"/>
</dbReference>
<keyword evidence="18" id="KW-1185">Reference proteome</keyword>
<dbReference type="CDD" id="cd14014">
    <property type="entry name" value="STKc_PknB_like"/>
    <property type="match status" value="1"/>
</dbReference>
<reference evidence="17 18" key="1">
    <citation type="journal article" date="2017" name="Infect. Genet. Evol.">
        <title>The new phylogeny of the genus Mycobacterium: The old and the news.</title>
        <authorList>
            <person name="Tortoli E."/>
            <person name="Fedrizzi T."/>
            <person name="Meehan C.J."/>
            <person name="Trovato A."/>
            <person name="Grottola A."/>
            <person name="Giacobazzi E."/>
            <person name="Serpini G.F."/>
            <person name="Tagliazucchi S."/>
            <person name="Fabio A."/>
            <person name="Bettua C."/>
            <person name="Bertorelli R."/>
            <person name="Frascaro F."/>
            <person name="De Sanctis V."/>
            <person name="Pecorari M."/>
            <person name="Jousson O."/>
            <person name="Segata N."/>
            <person name="Cirillo D.M."/>
        </authorList>
    </citation>
    <scope>NUCLEOTIDE SEQUENCE [LARGE SCALE GENOMIC DNA]</scope>
    <source>
        <strain evidence="17 18">CIP1034565</strain>
    </source>
</reference>
<dbReference type="GO" id="GO:0004674">
    <property type="term" value="F:protein serine/threonine kinase activity"/>
    <property type="evidence" value="ECO:0007669"/>
    <property type="project" value="UniProtKB-KW"/>
</dbReference>
<evidence type="ECO:0000256" key="2">
    <source>
        <dbReference type="ARBA" id="ARBA00012513"/>
    </source>
</evidence>
<proteinExistence type="predicted"/>
<dbReference type="PANTHER" id="PTHR43289">
    <property type="entry name" value="MITOGEN-ACTIVATED PROTEIN KINASE KINASE KINASE 20-RELATED"/>
    <property type="match status" value="1"/>
</dbReference>
<keyword evidence="9 13" id="KW-0067">ATP-binding</keyword>
<evidence type="ECO:0000256" key="9">
    <source>
        <dbReference type="ARBA" id="ARBA00022840"/>
    </source>
</evidence>
<keyword evidence="4 17" id="KW-0723">Serine/threonine-protein kinase</keyword>
<evidence type="ECO:0000313" key="17">
    <source>
        <dbReference type="EMBL" id="PIB75918.1"/>
    </source>
</evidence>
<dbReference type="AlphaFoldDB" id="A0A2G5PC49"/>
<evidence type="ECO:0000256" key="1">
    <source>
        <dbReference type="ARBA" id="ARBA00004162"/>
    </source>
</evidence>
<protein>
    <recommendedName>
        <fullName evidence="2">non-specific serine/threonine protein kinase</fullName>
        <ecNumber evidence="2">2.7.11.1</ecNumber>
    </recommendedName>
</protein>
<dbReference type="FunFam" id="1.10.510.10:FF:000021">
    <property type="entry name" value="Serine/threonine protein kinase"/>
    <property type="match status" value="1"/>
</dbReference>
<dbReference type="SUPFAM" id="SSF56112">
    <property type="entry name" value="Protein kinase-like (PK-like)"/>
    <property type="match status" value="1"/>
</dbReference>
<dbReference type="InterPro" id="IPR011009">
    <property type="entry name" value="Kinase-like_dom_sf"/>
</dbReference>
<evidence type="ECO:0000256" key="12">
    <source>
        <dbReference type="ARBA" id="ARBA00023170"/>
    </source>
</evidence>
<dbReference type="GO" id="GO:0080090">
    <property type="term" value="P:regulation of primary metabolic process"/>
    <property type="evidence" value="ECO:0007669"/>
    <property type="project" value="UniProtKB-ARBA"/>
</dbReference>
<dbReference type="GO" id="GO:0005886">
    <property type="term" value="C:plasma membrane"/>
    <property type="evidence" value="ECO:0007669"/>
    <property type="project" value="UniProtKB-SubCell"/>
</dbReference>
<evidence type="ECO:0000256" key="13">
    <source>
        <dbReference type="PROSITE-ProRule" id="PRU10141"/>
    </source>
</evidence>
<dbReference type="PANTHER" id="PTHR43289:SF6">
    <property type="entry name" value="SERINE_THREONINE-PROTEIN KINASE NEKL-3"/>
    <property type="match status" value="1"/>
</dbReference>
<dbReference type="Gene3D" id="3.30.200.20">
    <property type="entry name" value="Phosphorylase Kinase, domain 1"/>
    <property type="match status" value="1"/>
</dbReference>
<dbReference type="InterPro" id="IPR008271">
    <property type="entry name" value="Ser/Thr_kinase_AS"/>
</dbReference>
<keyword evidence="12" id="KW-0675">Receptor</keyword>
<dbReference type="Gene3D" id="1.10.510.10">
    <property type="entry name" value="Transferase(Phosphotransferase) domain 1"/>
    <property type="match status" value="1"/>
</dbReference>
<keyword evidence="11 15" id="KW-0472">Membrane</keyword>
<evidence type="ECO:0000256" key="14">
    <source>
        <dbReference type="SAM" id="MobiDB-lite"/>
    </source>
</evidence>
<dbReference type="Pfam" id="PF00069">
    <property type="entry name" value="Pkinase"/>
    <property type="match status" value="1"/>
</dbReference>
<dbReference type="InterPro" id="IPR000719">
    <property type="entry name" value="Prot_kinase_dom"/>
</dbReference>
<dbReference type="STRING" id="85968.GCA_900073015_02918"/>
<dbReference type="InterPro" id="IPR008979">
    <property type="entry name" value="Galactose-bd-like_sf"/>
</dbReference>
<keyword evidence="8 17" id="KW-0418">Kinase</keyword>
<accession>A0A2G5PC49</accession>
<evidence type="ECO:0000256" key="15">
    <source>
        <dbReference type="SAM" id="Phobius"/>
    </source>
</evidence>
<evidence type="ECO:0000256" key="3">
    <source>
        <dbReference type="ARBA" id="ARBA00022475"/>
    </source>
</evidence>
<comment type="caution">
    <text evidence="17">The sequence shown here is derived from an EMBL/GenBank/DDBJ whole genome shotgun (WGS) entry which is preliminary data.</text>
</comment>
<keyword evidence="5" id="KW-0808">Transferase</keyword>
<dbReference type="PROSITE" id="PS50011">
    <property type="entry name" value="PROTEIN_KINASE_DOM"/>
    <property type="match status" value="1"/>
</dbReference>
<feature type="transmembrane region" description="Helical" evidence="15">
    <location>
        <begin position="393"/>
        <end position="414"/>
    </location>
</feature>
<dbReference type="OrthoDB" id="9762169at2"/>
<feature type="domain" description="Protein kinase" evidence="16">
    <location>
        <begin position="8"/>
        <end position="267"/>
    </location>
</feature>
<dbReference type="SUPFAM" id="SSF49785">
    <property type="entry name" value="Galactose-binding domain-like"/>
    <property type="match status" value="1"/>
</dbReference>
<evidence type="ECO:0000256" key="5">
    <source>
        <dbReference type="ARBA" id="ARBA00022679"/>
    </source>
</evidence>
<evidence type="ECO:0000259" key="16">
    <source>
        <dbReference type="PROSITE" id="PS50011"/>
    </source>
</evidence>
<evidence type="ECO:0000256" key="6">
    <source>
        <dbReference type="ARBA" id="ARBA00022692"/>
    </source>
</evidence>
<evidence type="ECO:0000256" key="11">
    <source>
        <dbReference type="ARBA" id="ARBA00023136"/>
    </source>
</evidence>
<keyword evidence="10 15" id="KW-1133">Transmembrane helix</keyword>
<keyword evidence="3" id="KW-1003">Cell membrane</keyword>
<feature type="region of interest" description="Disordered" evidence="14">
    <location>
        <begin position="270"/>
        <end position="389"/>
    </location>
</feature>
<evidence type="ECO:0000256" key="10">
    <source>
        <dbReference type="ARBA" id="ARBA00022989"/>
    </source>
</evidence>
<dbReference type="SMART" id="SM00220">
    <property type="entry name" value="S_TKc"/>
    <property type="match status" value="1"/>
</dbReference>
<dbReference type="Proteomes" id="UP000230551">
    <property type="component" value="Unassembled WGS sequence"/>
</dbReference>
<evidence type="ECO:0000256" key="4">
    <source>
        <dbReference type="ARBA" id="ARBA00022527"/>
    </source>
</evidence>
<feature type="compositionally biased region" description="Low complexity" evidence="14">
    <location>
        <begin position="365"/>
        <end position="377"/>
    </location>
</feature>
<dbReference type="PROSITE" id="PS00108">
    <property type="entry name" value="PROTEIN_KINASE_ST"/>
    <property type="match status" value="1"/>
</dbReference>
<dbReference type="EMBL" id="PDCN02000007">
    <property type="protein sequence ID" value="PIB75918.1"/>
    <property type="molecule type" value="Genomic_DNA"/>
</dbReference>
<dbReference type="EC" id="2.7.11.1" evidence="2"/>
<feature type="compositionally biased region" description="Pro residues" evidence="14">
    <location>
        <begin position="302"/>
        <end position="321"/>
    </location>
</feature>
<feature type="compositionally biased region" description="Pro residues" evidence="14">
    <location>
        <begin position="341"/>
        <end position="364"/>
    </location>
</feature>
<dbReference type="RefSeq" id="WP_090590721.1">
    <property type="nucleotide sequence ID" value="NZ_CP104302.1"/>
</dbReference>
<evidence type="ECO:0000313" key="18">
    <source>
        <dbReference type="Proteomes" id="UP000230551"/>
    </source>
</evidence>
<dbReference type="InterPro" id="IPR017441">
    <property type="entry name" value="Protein_kinase_ATP_BS"/>
</dbReference>
<evidence type="ECO:0000256" key="7">
    <source>
        <dbReference type="ARBA" id="ARBA00022741"/>
    </source>
</evidence>
<feature type="binding site" evidence="13">
    <location>
        <position position="37"/>
    </location>
    <ligand>
        <name>ATP</name>
        <dbReference type="ChEBI" id="CHEBI:30616"/>
    </ligand>
</feature>
<keyword evidence="6 15" id="KW-0812">Transmembrane</keyword>
<evidence type="ECO:0000256" key="8">
    <source>
        <dbReference type="ARBA" id="ARBA00022777"/>
    </source>
</evidence>
<comment type="subcellular location">
    <subcellularLocation>
        <location evidence="1">Cell membrane</location>
        <topology evidence="1">Single-pass membrane protein</topology>
    </subcellularLocation>
</comment>
<keyword evidence="7 13" id="KW-0547">Nucleotide-binding</keyword>
<gene>
    <name evidence="17" type="ORF">CQY22_007655</name>
</gene>
<dbReference type="GO" id="GO:0005524">
    <property type="term" value="F:ATP binding"/>
    <property type="evidence" value="ECO:0007669"/>
    <property type="project" value="UniProtKB-UniRule"/>
</dbReference>